<comment type="cofactor">
    <cofactor evidence="8">
        <name>heme</name>
        <dbReference type="ChEBI" id="CHEBI:30413"/>
    </cofactor>
    <text evidence="8">Binds 2 heme groups.</text>
</comment>
<evidence type="ECO:0000313" key="14">
    <source>
        <dbReference type="Proteomes" id="UP000183760"/>
    </source>
</evidence>
<dbReference type="RefSeq" id="WP_245772666.1">
    <property type="nucleotide sequence ID" value="NZ_BJXR01000074.1"/>
</dbReference>
<keyword evidence="13" id="KW-0575">Peroxidase</keyword>
<accession>A0A511TFZ7</accession>
<dbReference type="SUPFAM" id="SSF46626">
    <property type="entry name" value="Cytochrome c"/>
    <property type="match status" value="2"/>
</dbReference>
<feature type="binding site" description="covalent" evidence="8">
    <location>
        <position position="249"/>
    </location>
    <ligand>
        <name>heme c</name>
        <dbReference type="ChEBI" id="CHEBI:61717"/>
        <label>2</label>
    </ligand>
</feature>
<feature type="domain" description="Cytochrome c" evidence="11">
    <location>
        <begin position="68"/>
        <end position="168"/>
    </location>
</feature>
<evidence type="ECO:0000256" key="7">
    <source>
        <dbReference type="ARBA" id="ARBA00023004"/>
    </source>
</evidence>
<feature type="binding site" description="covalent" evidence="8">
    <location>
        <position position="246"/>
    </location>
    <ligand>
        <name>heme c</name>
        <dbReference type="ChEBI" id="CHEBI:61717"/>
        <label>2</label>
    </ligand>
</feature>
<evidence type="ECO:0000256" key="1">
    <source>
        <dbReference type="ARBA" id="ARBA00004418"/>
    </source>
</evidence>
<dbReference type="InterPro" id="IPR036909">
    <property type="entry name" value="Cyt_c-like_dom_sf"/>
</dbReference>
<evidence type="ECO:0000256" key="6">
    <source>
        <dbReference type="ARBA" id="ARBA00023002"/>
    </source>
</evidence>
<sequence>MVKKDDPVMISRSWRTALLALSLGGMGLACESEEPFPTLDELDQLRSLHSLSSHPRLDSTNRVDGLEAARTLGNELFRDPGLSRCGSVSCESCHTGEGRTVETPTAEGCGGQRTERNPPTVLNVRHNRWFMWDGRADSLWSQAILPLTNPVEMDSDAEVVRARLQAQDSYRSRYLALFGADPGAEPGPELMANVGKVLAAYERDLMRVEAPFDVDVRRFLAAVDAGTAESDPAYLGLKTFVRKGQCIVCHKGPSLTDELFHNVGLQDKGPGAGGQWAVLQSLLDWEFNAAGRYSDDRSGADARRLNTLRTQAKQEELEGAFRTPSLRNVALTAPYMHTGAQATLEEVVDFYNEGGDADGTFTGKRTVSIVALELTDAEKRALVELLKSLTGTPR</sequence>
<comment type="caution">
    <text evidence="12">The sequence shown here is derived from an EMBL/GenBank/DDBJ whole genome shotgun (WGS) entry which is preliminary data.</text>
</comment>
<dbReference type="GO" id="GO:0009055">
    <property type="term" value="F:electron transfer activity"/>
    <property type="evidence" value="ECO:0007669"/>
    <property type="project" value="InterPro"/>
</dbReference>
<dbReference type="EMBL" id="FOIB01000016">
    <property type="protein sequence ID" value="SEU40897.1"/>
    <property type="molecule type" value="Genomic_DNA"/>
</dbReference>
<dbReference type="PIRSF" id="PIRSF000294">
    <property type="entry name" value="Cytochrome-c_peroxidase"/>
    <property type="match status" value="1"/>
</dbReference>
<evidence type="ECO:0000313" key="12">
    <source>
        <dbReference type="EMBL" id="GEN13096.1"/>
    </source>
</evidence>
<dbReference type="GO" id="GO:0004130">
    <property type="term" value="F:cytochrome-c peroxidase activity"/>
    <property type="evidence" value="ECO:0007669"/>
    <property type="project" value="TreeGrafter"/>
</dbReference>
<dbReference type="InterPro" id="IPR009056">
    <property type="entry name" value="Cyt_c-like_dom"/>
</dbReference>
<gene>
    <name evidence="12" type="ORF">MFU01_81330</name>
    <name evidence="13" type="ORF">SAMN05443572_11627</name>
</gene>
<evidence type="ECO:0000256" key="10">
    <source>
        <dbReference type="SAM" id="MobiDB-lite"/>
    </source>
</evidence>
<dbReference type="Gene3D" id="1.10.760.10">
    <property type="entry name" value="Cytochrome c-like domain"/>
    <property type="match status" value="2"/>
</dbReference>
<dbReference type="Pfam" id="PF03150">
    <property type="entry name" value="CCP_MauG"/>
    <property type="match status" value="1"/>
</dbReference>
<evidence type="ECO:0000256" key="9">
    <source>
        <dbReference type="PIRSR" id="PIRSR000294-2"/>
    </source>
</evidence>
<feature type="binding site" description="covalent" evidence="8">
    <location>
        <position position="90"/>
    </location>
    <ligand>
        <name>heme c</name>
        <dbReference type="ChEBI" id="CHEBI:61717"/>
        <label>1</label>
    </ligand>
</feature>
<dbReference type="STRING" id="1334629.MFUL124B02_41720"/>
<reference evidence="12 15" key="2">
    <citation type="submission" date="2019-07" db="EMBL/GenBank/DDBJ databases">
        <title>Whole genome shotgun sequence of Myxococcus fulvus NBRC 100333.</title>
        <authorList>
            <person name="Hosoyama A."/>
            <person name="Uohara A."/>
            <person name="Ohji S."/>
            <person name="Ichikawa N."/>
        </authorList>
    </citation>
    <scope>NUCLEOTIDE SEQUENCE [LARGE SCALE GENOMIC DNA]</scope>
    <source>
        <strain evidence="12 15">NBRC 100333</strain>
    </source>
</reference>
<protein>
    <submittedName>
        <fullName evidence="13">Cytochrome c peroxidase</fullName>
    </submittedName>
    <submittedName>
        <fullName evidence="12">Methylamine utilization protein</fullName>
    </submittedName>
</protein>
<dbReference type="InterPro" id="IPR051395">
    <property type="entry name" value="Cytochrome_c_Peroxidase/MauG"/>
</dbReference>
<comment type="PTM">
    <text evidence="8">Binds 2 heme groups per subunit.</text>
</comment>
<organism evidence="12 15">
    <name type="scientific">Myxococcus fulvus</name>
    <dbReference type="NCBI Taxonomy" id="33"/>
    <lineage>
        <taxon>Bacteria</taxon>
        <taxon>Pseudomonadati</taxon>
        <taxon>Myxococcota</taxon>
        <taxon>Myxococcia</taxon>
        <taxon>Myxococcales</taxon>
        <taxon>Cystobacterineae</taxon>
        <taxon>Myxococcaceae</taxon>
        <taxon>Myxococcus</taxon>
    </lineage>
</organism>
<evidence type="ECO:0000256" key="4">
    <source>
        <dbReference type="ARBA" id="ARBA00022729"/>
    </source>
</evidence>
<dbReference type="Proteomes" id="UP000321514">
    <property type="component" value="Unassembled WGS sequence"/>
</dbReference>
<keyword evidence="6" id="KW-0560">Oxidoreductase</keyword>
<dbReference type="PANTHER" id="PTHR30600">
    <property type="entry name" value="CYTOCHROME C PEROXIDASE-RELATED"/>
    <property type="match status" value="1"/>
</dbReference>
<feature type="region of interest" description="Disordered" evidence="10">
    <location>
        <begin position="93"/>
        <end position="117"/>
    </location>
</feature>
<keyword evidence="7 9" id="KW-0408">Iron</keyword>
<dbReference type="InterPro" id="IPR026259">
    <property type="entry name" value="MauG/Cytc_peroxidase"/>
</dbReference>
<keyword evidence="3 9" id="KW-0479">Metal-binding</keyword>
<dbReference type="GO" id="GO:0020037">
    <property type="term" value="F:heme binding"/>
    <property type="evidence" value="ECO:0007669"/>
    <property type="project" value="InterPro"/>
</dbReference>
<feature type="domain" description="Cytochrome c" evidence="11">
    <location>
        <begin position="231"/>
        <end position="390"/>
    </location>
</feature>
<reference evidence="13 14" key="1">
    <citation type="submission" date="2016-10" db="EMBL/GenBank/DDBJ databases">
        <authorList>
            <person name="Varghese N."/>
            <person name="Submissions S."/>
        </authorList>
    </citation>
    <scope>NUCLEOTIDE SEQUENCE [LARGE SCALE GENOMIC DNA]</scope>
    <source>
        <strain evidence="13 14">DSM 16525</strain>
    </source>
</reference>
<evidence type="ECO:0000259" key="11">
    <source>
        <dbReference type="PROSITE" id="PS51007"/>
    </source>
</evidence>
<dbReference type="GO" id="GO:0042597">
    <property type="term" value="C:periplasmic space"/>
    <property type="evidence" value="ECO:0007669"/>
    <property type="project" value="UniProtKB-SubCell"/>
</dbReference>
<keyword evidence="4" id="KW-0732">Signal</keyword>
<dbReference type="PROSITE" id="PS51257">
    <property type="entry name" value="PROKAR_LIPOPROTEIN"/>
    <property type="match status" value="1"/>
</dbReference>
<dbReference type="GO" id="GO:0046872">
    <property type="term" value="F:metal ion binding"/>
    <property type="evidence" value="ECO:0007669"/>
    <property type="project" value="UniProtKB-KW"/>
</dbReference>
<dbReference type="InterPro" id="IPR004852">
    <property type="entry name" value="Di-haem_cyt_c_peroxidsae"/>
</dbReference>
<evidence type="ECO:0000256" key="8">
    <source>
        <dbReference type="PIRSR" id="PIRSR000294-1"/>
    </source>
</evidence>
<evidence type="ECO:0000313" key="13">
    <source>
        <dbReference type="EMBL" id="SEU40897.1"/>
    </source>
</evidence>
<evidence type="ECO:0000256" key="5">
    <source>
        <dbReference type="ARBA" id="ARBA00022764"/>
    </source>
</evidence>
<keyword evidence="2 8" id="KW-0349">Heme</keyword>
<feature type="binding site" description="axial binding residue" evidence="9">
    <location>
        <position position="94"/>
    </location>
    <ligand>
        <name>heme c</name>
        <dbReference type="ChEBI" id="CHEBI:61717"/>
        <label>1</label>
    </ligand>
    <ligandPart>
        <name>Fe</name>
        <dbReference type="ChEBI" id="CHEBI:18248"/>
    </ligandPart>
</feature>
<dbReference type="EMBL" id="BJXR01000074">
    <property type="protein sequence ID" value="GEN13096.1"/>
    <property type="molecule type" value="Genomic_DNA"/>
</dbReference>
<comment type="subcellular location">
    <subcellularLocation>
        <location evidence="1">Periplasm</location>
    </subcellularLocation>
</comment>
<dbReference type="Proteomes" id="UP000183760">
    <property type="component" value="Unassembled WGS sequence"/>
</dbReference>
<name>A0A511TFZ7_MYXFU</name>
<proteinExistence type="predicted"/>
<dbReference type="PROSITE" id="PS51007">
    <property type="entry name" value="CYTC"/>
    <property type="match status" value="2"/>
</dbReference>
<feature type="binding site" description="covalent" evidence="8">
    <location>
        <position position="93"/>
    </location>
    <ligand>
        <name>heme c</name>
        <dbReference type="ChEBI" id="CHEBI:61717"/>
        <label>1</label>
    </ligand>
</feature>
<evidence type="ECO:0000256" key="3">
    <source>
        <dbReference type="ARBA" id="ARBA00022723"/>
    </source>
</evidence>
<keyword evidence="5" id="KW-0574">Periplasm</keyword>
<evidence type="ECO:0000256" key="2">
    <source>
        <dbReference type="ARBA" id="ARBA00022617"/>
    </source>
</evidence>
<evidence type="ECO:0000313" key="15">
    <source>
        <dbReference type="Proteomes" id="UP000321514"/>
    </source>
</evidence>
<feature type="binding site" description="axial binding residue" evidence="9">
    <location>
        <position position="250"/>
    </location>
    <ligand>
        <name>heme c</name>
        <dbReference type="ChEBI" id="CHEBI:61717"/>
        <label>2</label>
    </ligand>
    <ligandPart>
        <name>Fe</name>
        <dbReference type="ChEBI" id="CHEBI:18248"/>
    </ligandPart>
</feature>
<keyword evidence="14" id="KW-1185">Reference proteome</keyword>
<dbReference type="AlphaFoldDB" id="A0A511TFZ7"/>